<organism evidence="1">
    <name type="scientific">marine sediment metagenome</name>
    <dbReference type="NCBI Taxonomy" id="412755"/>
    <lineage>
        <taxon>unclassified sequences</taxon>
        <taxon>metagenomes</taxon>
        <taxon>ecological metagenomes</taxon>
    </lineage>
</organism>
<comment type="caution">
    <text evidence="1">The sequence shown here is derived from an EMBL/GenBank/DDBJ whole genome shotgun (WGS) entry which is preliminary data.</text>
</comment>
<feature type="non-terminal residue" evidence="1">
    <location>
        <position position="1"/>
    </location>
</feature>
<dbReference type="EMBL" id="BARW01027969">
    <property type="protein sequence ID" value="GAJ07784.1"/>
    <property type="molecule type" value="Genomic_DNA"/>
</dbReference>
<protein>
    <submittedName>
        <fullName evidence="1">Uncharacterized protein</fullName>
    </submittedName>
</protein>
<gene>
    <name evidence="1" type="ORF">S12H4_45262</name>
</gene>
<dbReference type="AlphaFoldDB" id="X1TR89"/>
<reference evidence="1" key="1">
    <citation type="journal article" date="2014" name="Front. Microbiol.">
        <title>High frequency of phylogenetically diverse reductive dehalogenase-homologous genes in deep subseafloor sedimentary metagenomes.</title>
        <authorList>
            <person name="Kawai M."/>
            <person name="Futagami T."/>
            <person name="Toyoda A."/>
            <person name="Takaki Y."/>
            <person name="Nishi S."/>
            <person name="Hori S."/>
            <person name="Arai W."/>
            <person name="Tsubouchi T."/>
            <person name="Morono Y."/>
            <person name="Uchiyama I."/>
            <person name="Ito T."/>
            <person name="Fujiyama A."/>
            <person name="Inagaki F."/>
            <person name="Takami H."/>
        </authorList>
    </citation>
    <scope>NUCLEOTIDE SEQUENCE</scope>
    <source>
        <strain evidence="1">Expedition CK06-06</strain>
    </source>
</reference>
<accession>X1TR89</accession>
<evidence type="ECO:0000313" key="1">
    <source>
        <dbReference type="EMBL" id="GAJ07784.1"/>
    </source>
</evidence>
<proteinExistence type="predicted"/>
<sequence>IFIIDAHIDQFISDEESENLYLQEFKVSKSEMESFLDQYANLVKTIDIEKDNPVRIYRINWDSQIP</sequence>
<name>X1TR89_9ZZZZ</name>